<gene>
    <name evidence="1" type="ORF">HGH91_17170</name>
</gene>
<dbReference type="Gene3D" id="3.30.70.100">
    <property type="match status" value="1"/>
</dbReference>
<protein>
    <submittedName>
        <fullName evidence="1">L-rhamnose mutarotase</fullName>
    </submittedName>
</protein>
<dbReference type="GO" id="GO:0016857">
    <property type="term" value="F:racemase and epimerase activity, acting on carbohydrates and derivatives"/>
    <property type="evidence" value="ECO:0007669"/>
    <property type="project" value="InterPro"/>
</dbReference>
<dbReference type="Proteomes" id="UP000552864">
    <property type="component" value="Unassembled WGS sequence"/>
</dbReference>
<dbReference type="InterPro" id="IPR011008">
    <property type="entry name" value="Dimeric_a/b-barrel"/>
</dbReference>
<proteinExistence type="predicted"/>
<dbReference type="RefSeq" id="WP_168740045.1">
    <property type="nucleotide sequence ID" value="NZ_JABAHZ010000004.1"/>
</dbReference>
<evidence type="ECO:0000313" key="2">
    <source>
        <dbReference type="Proteomes" id="UP000552864"/>
    </source>
</evidence>
<comment type="caution">
    <text evidence="1">The sequence shown here is derived from an EMBL/GenBank/DDBJ whole genome shotgun (WGS) entry which is preliminary data.</text>
</comment>
<accession>A0A847SMC1</accession>
<dbReference type="InterPro" id="IPR052996">
    <property type="entry name" value="Carb_Metab_Mutarotase"/>
</dbReference>
<keyword evidence="2" id="KW-1185">Reference proteome</keyword>
<evidence type="ECO:0000313" key="1">
    <source>
        <dbReference type="EMBL" id="NLR80365.1"/>
    </source>
</evidence>
<dbReference type="Pfam" id="PF05336">
    <property type="entry name" value="rhaM"/>
    <property type="match status" value="1"/>
</dbReference>
<sequence>MMKILLLVTGILLGVSCSVHKSHSVEKVFVVNIKPGEANLQAYLNYHQHIWPEVEAGFRKAGYEDIRLFRSEHTVVMIVTVPEGADLDAMGKKAEASHPRCAEWNRLMAGYQEGVTGTQPGQTWSAMEPLYHFSGSR</sequence>
<dbReference type="SUPFAM" id="SSF54909">
    <property type="entry name" value="Dimeric alpha+beta barrel"/>
    <property type="match status" value="1"/>
</dbReference>
<dbReference type="InterPro" id="IPR008000">
    <property type="entry name" value="Rham/fucose_mutarotase"/>
</dbReference>
<dbReference type="AlphaFoldDB" id="A0A847SMC1"/>
<dbReference type="PANTHER" id="PTHR43239">
    <property type="entry name" value="UPF0734 PROTEIN DDB_G0273871/DDB_G0273177"/>
    <property type="match status" value="1"/>
</dbReference>
<organism evidence="1 2">
    <name type="scientific">Chitinophaga eiseniae</name>
    <dbReference type="NCBI Taxonomy" id="634771"/>
    <lineage>
        <taxon>Bacteria</taxon>
        <taxon>Pseudomonadati</taxon>
        <taxon>Bacteroidota</taxon>
        <taxon>Chitinophagia</taxon>
        <taxon>Chitinophagales</taxon>
        <taxon>Chitinophagaceae</taxon>
        <taxon>Chitinophaga</taxon>
    </lineage>
</organism>
<name>A0A847SMC1_9BACT</name>
<dbReference type="PROSITE" id="PS51257">
    <property type="entry name" value="PROKAR_LIPOPROTEIN"/>
    <property type="match status" value="1"/>
</dbReference>
<dbReference type="EMBL" id="JABAHZ010000004">
    <property type="protein sequence ID" value="NLR80365.1"/>
    <property type="molecule type" value="Genomic_DNA"/>
</dbReference>
<reference evidence="1 2" key="1">
    <citation type="submission" date="2020-04" db="EMBL/GenBank/DDBJ databases">
        <authorList>
            <person name="Yin C."/>
        </authorList>
    </citation>
    <scope>NUCLEOTIDE SEQUENCE [LARGE SCALE GENOMIC DNA]</scope>
    <source>
        <strain evidence="1 2">Ak56</strain>
    </source>
</reference>
<dbReference type="PANTHER" id="PTHR43239:SF1">
    <property type="entry name" value="UPF0734 PROTEIN DDB_G0273871_DDB_G0273177"/>
    <property type="match status" value="1"/>
</dbReference>